<dbReference type="PANTHER" id="PTHR45639:SF3">
    <property type="entry name" value="HYPOXIA UP-REGULATED PROTEIN 1"/>
    <property type="match status" value="1"/>
</dbReference>
<evidence type="ECO:0000256" key="4">
    <source>
        <dbReference type="SAM" id="MobiDB-lite"/>
    </source>
</evidence>
<protein>
    <submittedName>
        <fullName evidence="6">Uncharacterized protein</fullName>
    </submittedName>
</protein>
<dbReference type="GO" id="GO:0034663">
    <property type="term" value="C:endoplasmic reticulum chaperone complex"/>
    <property type="evidence" value="ECO:0007669"/>
    <property type="project" value="TreeGrafter"/>
</dbReference>
<keyword evidence="5" id="KW-0732">Signal</keyword>
<keyword evidence="1" id="KW-0547">Nucleotide-binding</keyword>
<evidence type="ECO:0000256" key="5">
    <source>
        <dbReference type="SAM" id="SignalP"/>
    </source>
</evidence>
<keyword evidence="3" id="KW-0143">Chaperone</keyword>
<dbReference type="GO" id="GO:0005524">
    <property type="term" value="F:ATP binding"/>
    <property type="evidence" value="ECO:0007669"/>
    <property type="project" value="UniProtKB-KW"/>
</dbReference>
<dbReference type="PRINTS" id="PR00301">
    <property type="entry name" value="HEATSHOCK70"/>
</dbReference>
<evidence type="ECO:0000256" key="2">
    <source>
        <dbReference type="ARBA" id="ARBA00022840"/>
    </source>
</evidence>
<name>A0A6T8GG05_HEMAN</name>
<dbReference type="EMBL" id="HBFK01000593">
    <property type="protein sequence ID" value="CAD8733870.1"/>
    <property type="molecule type" value="Transcribed_RNA"/>
</dbReference>
<dbReference type="GO" id="GO:0030968">
    <property type="term" value="P:endoplasmic reticulum unfolded protein response"/>
    <property type="evidence" value="ECO:0007669"/>
    <property type="project" value="TreeGrafter"/>
</dbReference>
<dbReference type="Gene3D" id="3.30.420.40">
    <property type="match status" value="2"/>
</dbReference>
<feature type="signal peptide" evidence="5">
    <location>
        <begin position="1"/>
        <end position="24"/>
    </location>
</feature>
<feature type="compositionally biased region" description="Basic and acidic residues" evidence="4">
    <location>
        <begin position="276"/>
        <end position="288"/>
    </location>
</feature>
<gene>
    <name evidence="6" type="ORF">HAND1043_LOCUS361</name>
</gene>
<dbReference type="SUPFAM" id="SSF53067">
    <property type="entry name" value="Actin-like ATPase domain"/>
    <property type="match status" value="2"/>
</dbReference>
<feature type="compositionally biased region" description="Basic and acidic residues" evidence="4">
    <location>
        <begin position="297"/>
        <end position="307"/>
    </location>
</feature>
<organism evidence="6">
    <name type="scientific">Hemiselmis andersenii</name>
    <name type="common">Cryptophyte alga</name>
    <dbReference type="NCBI Taxonomy" id="464988"/>
    <lineage>
        <taxon>Eukaryota</taxon>
        <taxon>Cryptophyceae</taxon>
        <taxon>Cryptomonadales</taxon>
        <taxon>Hemiselmidaceae</taxon>
        <taxon>Hemiselmis</taxon>
    </lineage>
</organism>
<dbReference type="InterPro" id="IPR013126">
    <property type="entry name" value="Hsp_70_fam"/>
</dbReference>
<evidence type="ECO:0000256" key="3">
    <source>
        <dbReference type="ARBA" id="ARBA00023186"/>
    </source>
</evidence>
<sequence length="341" mass="37177">MLAQRPSILLLLAVLAAWVGPSAAQNVLGIDFGSEWIKLAVVQRSAGVQIVFNEASKRKSPNAIAFENDHTRQFGDTAMVKAHKAVSHTRELLGKGIKADLAAYGPGYFPYEIVEDEERGAIKIREGDRHLSPEVAVAMILTYAKSLAQAQTKEKVADCVITVPSFFRQFERQALLDAAQIAGLNVLSVMNDHTAVALKYGIDHNVAALTEPQNVLFYDMGSTATRASLVQFSSIPDKEAFQKNKTLGQLKVLSVAWDETLGGHAFTEVVADNLRKKSKQDPSKDPRAMAKLVQAAEKAKREADKAARKAAAKGPQAGVPKKKMFVDANSPYLENKKPWDP</sequence>
<feature type="chain" id="PRO_5030159749" evidence="5">
    <location>
        <begin position="25"/>
        <end position="341"/>
    </location>
</feature>
<keyword evidence="2" id="KW-0067">ATP-binding</keyword>
<dbReference type="PANTHER" id="PTHR45639">
    <property type="entry name" value="HSC70CB, ISOFORM G-RELATED"/>
    <property type="match status" value="1"/>
</dbReference>
<dbReference type="InterPro" id="IPR043129">
    <property type="entry name" value="ATPase_NBD"/>
</dbReference>
<evidence type="ECO:0000256" key="1">
    <source>
        <dbReference type="ARBA" id="ARBA00022741"/>
    </source>
</evidence>
<dbReference type="Pfam" id="PF00012">
    <property type="entry name" value="HSP70"/>
    <property type="match status" value="1"/>
</dbReference>
<reference evidence="6" key="1">
    <citation type="submission" date="2021-01" db="EMBL/GenBank/DDBJ databases">
        <authorList>
            <person name="Corre E."/>
            <person name="Pelletier E."/>
            <person name="Niang G."/>
            <person name="Scheremetjew M."/>
            <person name="Finn R."/>
            <person name="Kale V."/>
            <person name="Holt S."/>
            <person name="Cochrane G."/>
            <person name="Meng A."/>
            <person name="Brown T."/>
            <person name="Cohen L."/>
        </authorList>
    </citation>
    <scope>NUCLEOTIDE SEQUENCE</scope>
    <source>
        <strain evidence="6">CCMP441</strain>
    </source>
</reference>
<evidence type="ECO:0000313" key="6">
    <source>
        <dbReference type="EMBL" id="CAD8733870.1"/>
    </source>
</evidence>
<dbReference type="AlphaFoldDB" id="A0A6T8GG05"/>
<dbReference type="Gene3D" id="3.90.640.10">
    <property type="entry name" value="Actin, Chain A, domain 4"/>
    <property type="match status" value="1"/>
</dbReference>
<accession>A0A6T8GG05</accession>
<feature type="region of interest" description="Disordered" evidence="4">
    <location>
        <begin position="276"/>
        <end position="341"/>
    </location>
</feature>
<dbReference type="GO" id="GO:0140662">
    <property type="term" value="F:ATP-dependent protein folding chaperone"/>
    <property type="evidence" value="ECO:0007669"/>
    <property type="project" value="InterPro"/>
</dbReference>
<proteinExistence type="predicted"/>